<evidence type="ECO:0000256" key="1">
    <source>
        <dbReference type="ARBA" id="ARBA00004442"/>
    </source>
</evidence>
<feature type="domain" description="Outer membrane protein beta-barrel" evidence="5">
    <location>
        <begin position="426"/>
        <end position="810"/>
    </location>
</feature>
<comment type="subcellular location">
    <subcellularLocation>
        <location evidence="1">Cell outer membrane</location>
    </subcellularLocation>
</comment>
<dbReference type="GO" id="GO:0030246">
    <property type="term" value="F:carbohydrate binding"/>
    <property type="evidence" value="ECO:0007669"/>
    <property type="project" value="InterPro"/>
</dbReference>
<evidence type="ECO:0000259" key="4">
    <source>
        <dbReference type="Pfam" id="PF07715"/>
    </source>
</evidence>
<organism evidence="6 7">
    <name type="scientific">Salmonirosea aquatica</name>
    <dbReference type="NCBI Taxonomy" id="2654236"/>
    <lineage>
        <taxon>Bacteria</taxon>
        <taxon>Pseudomonadati</taxon>
        <taxon>Bacteroidota</taxon>
        <taxon>Cytophagia</taxon>
        <taxon>Cytophagales</taxon>
        <taxon>Spirosomataceae</taxon>
        <taxon>Salmonirosea</taxon>
    </lineage>
</organism>
<dbReference type="Proteomes" id="UP000479293">
    <property type="component" value="Unassembled WGS sequence"/>
</dbReference>
<dbReference type="Pfam" id="PF13715">
    <property type="entry name" value="CarbopepD_reg_2"/>
    <property type="match status" value="1"/>
</dbReference>
<name>A0A7C9BEK0_9BACT</name>
<evidence type="ECO:0000313" key="7">
    <source>
        <dbReference type="Proteomes" id="UP000479293"/>
    </source>
</evidence>
<keyword evidence="3" id="KW-0998">Cell outer membrane</keyword>
<evidence type="ECO:0000313" key="6">
    <source>
        <dbReference type="EMBL" id="MPR32034.1"/>
    </source>
</evidence>
<dbReference type="RefSeq" id="WP_152756211.1">
    <property type="nucleotide sequence ID" value="NZ_WHLY01000002.1"/>
</dbReference>
<keyword evidence="7" id="KW-1185">Reference proteome</keyword>
<evidence type="ECO:0000259" key="5">
    <source>
        <dbReference type="Pfam" id="PF14905"/>
    </source>
</evidence>
<dbReference type="PANTHER" id="PTHR40980:SF4">
    <property type="entry name" value="TONB-DEPENDENT RECEPTOR-LIKE BETA-BARREL DOMAIN-CONTAINING PROTEIN"/>
    <property type="match status" value="1"/>
</dbReference>
<keyword evidence="6" id="KW-0675">Receptor</keyword>
<dbReference type="InterPro" id="IPR037066">
    <property type="entry name" value="Plug_dom_sf"/>
</dbReference>
<dbReference type="InterPro" id="IPR012910">
    <property type="entry name" value="Plug_dom"/>
</dbReference>
<dbReference type="Gene3D" id="2.60.40.1120">
    <property type="entry name" value="Carboxypeptidase-like, regulatory domain"/>
    <property type="match status" value="1"/>
</dbReference>
<sequence length="831" mass="93038">MQPAQFVQKKTPTLALTKYLLAGIALLFSFGFQSYAQISGLVLDKTSRQPVPFVSVALYTATDSVALSGAITDTTGRYLIQNPRSGRYTIRTFYAGYQSTTTELIVQGGRTTEVGTLLIEVESKLLDEVRVTGQRAEVLMKADRQTYRAAQFQGAAGGTATDVLRNLPGLTLNAEGDVSLRGANGFLVLLNGKPVQANLGTLLNQLPANSIESIEVITTPNARYDPDGKAGIIAIITRTGADTGWSAQLNGLVGLPSVSDFGNAKKPQRHALDGTLNYRSKVWDFTLSSAYLRNDIAGRRVGDVSTVIGNRHTHFPSAGERSFDRYTYTNRLAVAFVPNAFNTWNLGLFQSQRTEDRLADIFYDNTTTNVRTGQVTGRTSYFNSNLVRKKGQFYTANLDYTHTYRNKGTLSAGVLYEYDQISGFTKNRNLNRSDYRDTLQYTLTTTDRPIQNFRANVDGSLPLWGGKLEAGYQYRTQEDRGDYRYREQYGNRMPLVPIPEFSGLIVITNRIHSFYTQFAATKSTVEYTLGLRYEHAVRDLVNNASNQTYALTLNNLFPSFNVLYKSQEGLSWRAGFSRRVQRNNNFALNPLPEREHSETLEQGDPTLRPEFVNLAETGVSKMVGNSTVLVTAYYQSIQHVINRVNKVYADTILNRIFTNAGLAQRVGLELAADLKLTKAWKFYLGGTVYRYSQEGQLFEGVVAFDRAAWVYSINANTTLQIAPSLSLQATVNYLSQRITAQGEDSRFLTPNLSLKKTLLNNRLTVLAQWQNIGLGFLPTNEQRITTRGRDFFTTTNYIQEKDIFLINLSYTFRQLSKRAKLPGNEFGDKEF</sequence>
<accession>A0A7C9BEK0</accession>
<keyword evidence="2" id="KW-0472">Membrane</keyword>
<dbReference type="SUPFAM" id="SSF56935">
    <property type="entry name" value="Porins"/>
    <property type="match status" value="1"/>
</dbReference>
<dbReference type="InterPro" id="IPR013784">
    <property type="entry name" value="Carb-bd-like_fold"/>
</dbReference>
<reference evidence="6 7" key="1">
    <citation type="submission" date="2019-10" db="EMBL/GenBank/DDBJ databases">
        <title>Draft Genome Sequence of Cytophagaceae sp. SJW1-29.</title>
        <authorList>
            <person name="Choi A."/>
        </authorList>
    </citation>
    <scope>NUCLEOTIDE SEQUENCE [LARGE SCALE GENOMIC DNA]</scope>
    <source>
        <strain evidence="6 7">SJW1-29</strain>
    </source>
</reference>
<protein>
    <submittedName>
        <fullName evidence="6">TonB-dependent receptor</fullName>
    </submittedName>
</protein>
<feature type="domain" description="TonB-dependent receptor plug" evidence="4">
    <location>
        <begin position="144"/>
        <end position="231"/>
    </location>
</feature>
<dbReference type="Gene3D" id="2.170.130.10">
    <property type="entry name" value="TonB-dependent receptor, plug domain"/>
    <property type="match status" value="1"/>
</dbReference>
<proteinExistence type="predicted"/>
<dbReference type="InterPro" id="IPR036942">
    <property type="entry name" value="Beta-barrel_TonB_sf"/>
</dbReference>
<evidence type="ECO:0000256" key="2">
    <source>
        <dbReference type="ARBA" id="ARBA00023136"/>
    </source>
</evidence>
<dbReference type="GO" id="GO:0009279">
    <property type="term" value="C:cell outer membrane"/>
    <property type="evidence" value="ECO:0007669"/>
    <property type="project" value="UniProtKB-SubCell"/>
</dbReference>
<dbReference type="AlphaFoldDB" id="A0A7C9BEK0"/>
<dbReference type="Pfam" id="PF14905">
    <property type="entry name" value="OMP_b-brl_3"/>
    <property type="match status" value="1"/>
</dbReference>
<evidence type="ECO:0000256" key="3">
    <source>
        <dbReference type="ARBA" id="ARBA00023237"/>
    </source>
</evidence>
<gene>
    <name evidence="6" type="ORF">GBK04_01410</name>
</gene>
<dbReference type="Gene3D" id="2.40.170.20">
    <property type="entry name" value="TonB-dependent receptor, beta-barrel domain"/>
    <property type="match status" value="1"/>
</dbReference>
<dbReference type="EMBL" id="WHLY01000002">
    <property type="protein sequence ID" value="MPR32034.1"/>
    <property type="molecule type" value="Genomic_DNA"/>
</dbReference>
<dbReference type="Pfam" id="PF07715">
    <property type="entry name" value="Plug"/>
    <property type="match status" value="1"/>
</dbReference>
<comment type="caution">
    <text evidence="6">The sequence shown here is derived from an EMBL/GenBank/DDBJ whole genome shotgun (WGS) entry which is preliminary data.</text>
</comment>
<dbReference type="InterPro" id="IPR041700">
    <property type="entry name" value="OMP_b-brl_3"/>
</dbReference>
<dbReference type="SUPFAM" id="SSF49452">
    <property type="entry name" value="Starch-binding domain-like"/>
    <property type="match status" value="1"/>
</dbReference>
<dbReference type="PANTHER" id="PTHR40980">
    <property type="entry name" value="PLUG DOMAIN-CONTAINING PROTEIN"/>
    <property type="match status" value="1"/>
</dbReference>